<evidence type="ECO:0000256" key="1">
    <source>
        <dbReference type="ARBA" id="ARBA00005260"/>
    </source>
</evidence>
<evidence type="ECO:0000313" key="4">
    <source>
        <dbReference type="Proteomes" id="UP000014535"/>
    </source>
</evidence>
<proteinExistence type="inferred from homology"/>
<dbReference type="InterPro" id="IPR038390">
    <property type="entry name" value="Metal_Tscrpt_repr_sf"/>
</dbReference>
<dbReference type="GO" id="GO:0045892">
    <property type="term" value="P:negative regulation of DNA-templated transcription"/>
    <property type="evidence" value="ECO:0007669"/>
    <property type="project" value="UniProtKB-ARBA"/>
</dbReference>
<dbReference type="PANTHER" id="PTHR33677:SF5">
    <property type="entry name" value="TRANSCRIPTIONAL REPRESSOR FRMR"/>
    <property type="match status" value="1"/>
</dbReference>
<organism evidence="3 4">
    <name type="scientific">Salmonella enteritidis (strain 2009K0958)</name>
    <dbReference type="NCBI Taxonomy" id="1192586"/>
    <lineage>
        <taxon>Bacteria</taxon>
        <taxon>Pseudomonadati</taxon>
        <taxon>Pseudomonadota</taxon>
        <taxon>Gammaproteobacteria</taxon>
        <taxon>Enterobacterales</taxon>
        <taxon>Enterobacteriaceae</taxon>
        <taxon>Salmonella</taxon>
    </lineage>
</organism>
<dbReference type="InterPro" id="IPR003735">
    <property type="entry name" value="Metal_Tscrpt_repr"/>
</dbReference>
<dbReference type="AlphaFoldDB" id="A0A656IIX3"/>
<comment type="similarity">
    <text evidence="1">Belongs to the FrmR/RcnR family.</text>
</comment>
<dbReference type="CDD" id="cd10153">
    <property type="entry name" value="RcnR-FrmR-like_DUF156"/>
    <property type="match status" value="1"/>
</dbReference>
<dbReference type="Proteomes" id="UP000014535">
    <property type="component" value="Unassembled WGS sequence"/>
</dbReference>
<dbReference type="GO" id="GO:0046872">
    <property type="term" value="F:metal ion binding"/>
    <property type="evidence" value="ECO:0007669"/>
    <property type="project" value="InterPro"/>
</dbReference>
<evidence type="ECO:0000256" key="2">
    <source>
        <dbReference type="ARBA" id="ARBA00041147"/>
    </source>
</evidence>
<sequence length="126" mass="14303">MPEIYKLLIFILCVILQLHKHKILIVYPPIVYGGRMPHSPEDKKRILTRVRRIRGQVEALERALESGEPCLAILQQIAAVRGASNGLMSEMVEIHLKDELVSGETTPDQRAVRMAEIGHLLRAYLK</sequence>
<dbReference type="PANTHER" id="PTHR33677">
    <property type="entry name" value="TRANSCRIPTIONAL REPRESSOR FRMR-RELATED"/>
    <property type="match status" value="1"/>
</dbReference>
<comment type="caution">
    <text evidence="3">The sequence shown here is derived from an EMBL/GenBank/DDBJ whole genome shotgun (WGS) entry which is preliminary data.</text>
</comment>
<dbReference type="GO" id="GO:0003677">
    <property type="term" value="F:DNA binding"/>
    <property type="evidence" value="ECO:0007669"/>
    <property type="project" value="InterPro"/>
</dbReference>
<dbReference type="Pfam" id="PF02583">
    <property type="entry name" value="Trns_repr_metal"/>
    <property type="match status" value="1"/>
</dbReference>
<reference evidence="3 4" key="1">
    <citation type="submission" date="2013-04" db="EMBL/GenBank/DDBJ databases">
        <authorList>
            <person name="McClelland M."/>
            <person name="Porwollik S."/>
            <person name="Desai P."/>
            <person name="Cheng P."/>
            <person name="Wollam A."/>
            <person name="Pepin K."/>
            <person name="Palsikar V.B."/>
            <person name="Fulton L."/>
            <person name="Fulton R."/>
            <person name="Delehaunty K."/>
            <person name="Fronick C."/>
            <person name="Godfrey J."/>
            <person name="Waligorski J."/>
            <person name="Appelbaum E."/>
            <person name="Tomlinson C."/>
            <person name="Warren W."/>
            <person name="Sodergren E."/>
            <person name="Weinstock G."/>
            <person name="Wilson R.K."/>
        </authorList>
    </citation>
    <scope>NUCLEOTIDE SEQUENCE [LARGE SCALE GENOMIC DNA]</scope>
    <source>
        <strain evidence="3 4">2009K0958</strain>
    </source>
</reference>
<evidence type="ECO:0000313" key="3">
    <source>
        <dbReference type="EMBL" id="EPI73845.1"/>
    </source>
</evidence>
<name>A0A656IIX3_SALE2</name>
<gene>
    <name evidence="3" type="ORF">A673_01310</name>
</gene>
<dbReference type="Gene3D" id="1.20.58.1000">
    <property type="entry name" value="Metal-sensitive repressor, helix protomer"/>
    <property type="match status" value="1"/>
</dbReference>
<dbReference type="EMBL" id="ATFT01000023">
    <property type="protein sequence ID" value="EPI73845.1"/>
    <property type="molecule type" value="Genomic_DNA"/>
</dbReference>
<accession>A0A656IIX3</accession>
<protein>
    <recommendedName>
        <fullName evidence="2">Transcriptional repressor FrmR</fullName>
    </recommendedName>
</protein>